<evidence type="ECO:0000313" key="2">
    <source>
        <dbReference type="Proteomes" id="UP000019478"/>
    </source>
</evidence>
<accession>W9YW66</accession>
<dbReference type="eggNOG" id="KOG2515">
    <property type="taxonomic scope" value="Eukaryota"/>
</dbReference>
<evidence type="ECO:0000313" key="1">
    <source>
        <dbReference type="EMBL" id="EXJ86524.1"/>
    </source>
</evidence>
<dbReference type="STRING" id="1182542.W9YW66"/>
<dbReference type="HOGENOM" id="CLU_025462_0_2_1"/>
<reference evidence="1 2" key="1">
    <citation type="submission" date="2013-03" db="EMBL/GenBank/DDBJ databases">
        <title>The Genome Sequence of Capronia epimyces CBS 606.96.</title>
        <authorList>
            <consortium name="The Broad Institute Genomics Platform"/>
            <person name="Cuomo C."/>
            <person name="de Hoog S."/>
            <person name="Gorbushina A."/>
            <person name="Walker B."/>
            <person name="Young S.K."/>
            <person name="Zeng Q."/>
            <person name="Gargeya S."/>
            <person name="Fitzgerald M."/>
            <person name="Haas B."/>
            <person name="Abouelleil A."/>
            <person name="Allen A.W."/>
            <person name="Alvarado L."/>
            <person name="Arachchi H.M."/>
            <person name="Berlin A.M."/>
            <person name="Chapman S.B."/>
            <person name="Gainer-Dewar J."/>
            <person name="Goldberg J."/>
            <person name="Griggs A."/>
            <person name="Gujja S."/>
            <person name="Hansen M."/>
            <person name="Howarth C."/>
            <person name="Imamovic A."/>
            <person name="Ireland A."/>
            <person name="Larimer J."/>
            <person name="McCowan C."/>
            <person name="Murphy C."/>
            <person name="Pearson M."/>
            <person name="Poon T.W."/>
            <person name="Priest M."/>
            <person name="Roberts A."/>
            <person name="Saif S."/>
            <person name="Shea T."/>
            <person name="Sisk P."/>
            <person name="Sykes S."/>
            <person name="Wortman J."/>
            <person name="Nusbaum C."/>
            <person name="Birren B."/>
        </authorList>
    </citation>
    <scope>NUCLEOTIDE SEQUENCE [LARGE SCALE GENOMIC DNA]</scope>
    <source>
        <strain evidence="1 2">CBS 606.96</strain>
    </source>
</reference>
<dbReference type="EMBL" id="AMGY01000003">
    <property type="protein sequence ID" value="EXJ86524.1"/>
    <property type="molecule type" value="Genomic_DNA"/>
</dbReference>
<dbReference type="OrthoDB" id="4141937at2759"/>
<proteinExistence type="predicted"/>
<dbReference type="AlphaFoldDB" id="W9YW66"/>
<gene>
    <name evidence="1" type="ORF">A1O3_03475</name>
</gene>
<dbReference type="Pfam" id="PF11927">
    <property type="entry name" value="HODM_asu-like"/>
    <property type="match status" value="1"/>
</dbReference>
<protein>
    <submittedName>
        <fullName evidence="1">Uncharacterized protein</fullName>
    </submittedName>
</protein>
<comment type="caution">
    <text evidence="1">The sequence shown here is derived from an EMBL/GenBank/DDBJ whole genome shotgun (WGS) entry which is preliminary data.</text>
</comment>
<dbReference type="RefSeq" id="XP_007731803.1">
    <property type="nucleotide sequence ID" value="XM_007733613.1"/>
</dbReference>
<organism evidence="1 2">
    <name type="scientific">Capronia epimyces CBS 606.96</name>
    <dbReference type="NCBI Taxonomy" id="1182542"/>
    <lineage>
        <taxon>Eukaryota</taxon>
        <taxon>Fungi</taxon>
        <taxon>Dikarya</taxon>
        <taxon>Ascomycota</taxon>
        <taxon>Pezizomycotina</taxon>
        <taxon>Eurotiomycetes</taxon>
        <taxon>Chaetothyriomycetidae</taxon>
        <taxon>Chaetothyriales</taxon>
        <taxon>Herpotrichiellaceae</taxon>
        <taxon>Capronia</taxon>
    </lineage>
</organism>
<name>W9YW66_9EURO</name>
<sequence length="419" mass="46891">MATIGSRFHHIGLVKVENKAHWQQRKSIGGIRSYKLLTIEWSISKEGNSVITNEWRYPPVTANKSFNLETTPPPAFRAFRYSYKRHVIDVKKLDLDEWIPLDNEFPRYHAAKVARLADRGDKIVGTLPCATDAARELCQDLAEYLSARYPQVYHVTRSASDKDGWDGQGSISRVEMPSLGASYDLVNDDNMTVAGLLQPTDLNILTKLPDGQYQLSAVMFGIGGGQRLKDKLGRCLADLHFGGQVPHFKEQLQAPLDRFLSKLKVDSPIVRHTTALSIHDELHWPEITMGPEDDWDPVIRGPAVGSKGAATFKPPQPVSDISSIWFRQERQTLRRLPKSGAIVWSVHTYITPITSILDEPGIPGRLASLIRSWDDELAAHKGRDLYAGVLLPHLDALHLEQVKAGVCEDEPMALPNFPF</sequence>
<dbReference type="Proteomes" id="UP000019478">
    <property type="component" value="Unassembled WGS sequence"/>
</dbReference>
<keyword evidence="2" id="KW-1185">Reference proteome</keyword>
<dbReference type="GeneID" id="19167603"/>
<dbReference type="InterPro" id="IPR021848">
    <property type="entry name" value="HODM_asu-like"/>
</dbReference>